<sequence>RKGDLRMRNPDDAEGYFTCVASPLPTSDVTGRLNFSTNPEQASSARTL</sequence>
<organism evidence="1 2">
    <name type="scientific">Araneus ventricosus</name>
    <name type="common">Orbweaver spider</name>
    <name type="synonym">Epeira ventricosa</name>
    <dbReference type="NCBI Taxonomy" id="182803"/>
    <lineage>
        <taxon>Eukaryota</taxon>
        <taxon>Metazoa</taxon>
        <taxon>Ecdysozoa</taxon>
        <taxon>Arthropoda</taxon>
        <taxon>Chelicerata</taxon>
        <taxon>Arachnida</taxon>
        <taxon>Araneae</taxon>
        <taxon>Araneomorphae</taxon>
        <taxon>Entelegynae</taxon>
        <taxon>Araneoidea</taxon>
        <taxon>Araneidae</taxon>
        <taxon>Araneus</taxon>
    </lineage>
</organism>
<name>A0A4Y1ZVZ5_ARAVE</name>
<dbReference type="EMBL" id="BGPR01078589">
    <property type="protein sequence ID" value="GBL71103.1"/>
    <property type="molecule type" value="Genomic_DNA"/>
</dbReference>
<accession>A0A4Y1ZVZ5</accession>
<evidence type="ECO:0000313" key="2">
    <source>
        <dbReference type="Proteomes" id="UP000499080"/>
    </source>
</evidence>
<evidence type="ECO:0000313" key="1">
    <source>
        <dbReference type="EMBL" id="GBL71103.1"/>
    </source>
</evidence>
<protein>
    <submittedName>
        <fullName evidence="1">Uncharacterized protein</fullName>
    </submittedName>
</protein>
<keyword evidence="2" id="KW-1185">Reference proteome</keyword>
<dbReference type="Proteomes" id="UP000499080">
    <property type="component" value="Unassembled WGS sequence"/>
</dbReference>
<gene>
    <name evidence="1" type="ORF">AVEN_206149_1</name>
</gene>
<comment type="caution">
    <text evidence="1">The sequence shown here is derived from an EMBL/GenBank/DDBJ whole genome shotgun (WGS) entry which is preliminary data.</text>
</comment>
<dbReference type="AlphaFoldDB" id="A0A4Y1ZVZ5"/>
<feature type="non-terminal residue" evidence="1">
    <location>
        <position position="1"/>
    </location>
</feature>
<reference evidence="1 2" key="1">
    <citation type="journal article" date="2019" name="Sci. Rep.">
        <title>Orb-weaving spider Araneus ventricosus genome elucidates the spidroin gene catalogue.</title>
        <authorList>
            <person name="Kono N."/>
            <person name="Nakamura H."/>
            <person name="Ohtoshi R."/>
            <person name="Moran D.A.P."/>
            <person name="Shinohara A."/>
            <person name="Yoshida Y."/>
            <person name="Fujiwara M."/>
            <person name="Mori M."/>
            <person name="Tomita M."/>
            <person name="Arakawa K."/>
        </authorList>
    </citation>
    <scope>NUCLEOTIDE SEQUENCE [LARGE SCALE GENOMIC DNA]</scope>
</reference>
<proteinExistence type="predicted"/>